<dbReference type="InterPro" id="IPR011657">
    <property type="entry name" value="CNT_C_dom"/>
</dbReference>
<dbReference type="Proteomes" id="UP000503840">
    <property type="component" value="Unassembled WGS sequence"/>
</dbReference>
<organism evidence="3 4">
    <name type="scientific">Desulfovibrio subterraneus</name>
    <dbReference type="NCBI Taxonomy" id="2718620"/>
    <lineage>
        <taxon>Bacteria</taxon>
        <taxon>Pseudomonadati</taxon>
        <taxon>Thermodesulfobacteriota</taxon>
        <taxon>Desulfovibrionia</taxon>
        <taxon>Desulfovibrionales</taxon>
        <taxon>Desulfovibrionaceae</taxon>
        <taxon>Desulfovibrio</taxon>
    </lineage>
</organism>
<evidence type="ECO:0000313" key="4">
    <source>
        <dbReference type="Proteomes" id="UP000503840"/>
    </source>
</evidence>
<name>A0A7J0BGF5_9BACT</name>
<dbReference type="AlphaFoldDB" id="A0A7J0BGF5"/>
<sequence>MLGVAANSIVGMVEAPIITPYVRGMSRSELFTLMTSGMATISGTMLVLYASILNEFIAYLQMAGLPQGTLSPRSVTIMTYAMCGFANLGSLGILIGGLNALAPERKHDIVSLGMKSIMAGTLATCMTGAVAGLLC</sequence>
<dbReference type="PANTHER" id="PTHR10590:SF4">
    <property type="entry name" value="SOLUTE CARRIER FAMILY 28 MEMBER 3"/>
    <property type="match status" value="1"/>
</dbReference>
<keyword evidence="1" id="KW-0812">Transmembrane</keyword>
<protein>
    <recommendedName>
        <fullName evidence="2">Concentrative nucleoside transporter C-terminal domain-containing protein</fullName>
    </recommendedName>
</protein>
<evidence type="ECO:0000259" key="2">
    <source>
        <dbReference type="Pfam" id="PF07662"/>
    </source>
</evidence>
<feature type="transmembrane region" description="Helical" evidence="1">
    <location>
        <begin position="77"/>
        <end position="102"/>
    </location>
</feature>
<dbReference type="GO" id="GO:0005337">
    <property type="term" value="F:nucleoside transmembrane transporter activity"/>
    <property type="evidence" value="ECO:0007669"/>
    <property type="project" value="InterPro"/>
</dbReference>
<dbReference type="EMBL" id="BLVO01000012">
    <property type="protein sequence ID" value="GFM32780.1"/>
    <property type="molecule type" value="Genomic_DNA"/>
</dbReference>
<reference evidence="3 4" key="1">
    <citation type="submission" date="2020-05" db="EMBL/GenBank/DDBJ databases">
        <title>Draft genome sequence of Desulfovibrio sp. strain HN2T.</title>
        <authorList>
            <person name="Ueno A."/>
            <person name="Tamazawa S."/>
            <person name="Tamamura S."/>
            <person name="Murakami T."/>
            <person name="Kiyama T."/>
            <person name="Inomata H."/>
            <person name="Amano Y."/>
            <person name="Miyakawa K."/>
            <person name="Tamaki H."/>
            <person name="Naganuma T."/>
            <person name="Kaneko K."/>
        </authorList>
    </citation>
    <scope>NUCLEOTIDE SEQUENCE [LARGE SCALE GENOMIC DNA]</scope>
    <source>
        <strain evidence="3 4">HN2</strain>
    </source>
</reference>
<dbReference type="Pfam" id="PF07662">
    <property type="entry name" value="Nucleos_tra2_C"/>
    <property type="match status" value="1"/>
</dbReference>
<dbReference type="GO" id="GO:0005886">
    <property type="term" value="C:plasma membrane"/>
    <property type="evidence" value="ECO:0007669"/>
    <property type="project" value="TreeGrafter"/>
</dbReference>
<evidence type="ECO:0000256" key="1">
    <source>
        <dbReference type="SAM" id="Phobius"/>
    </source>
</evidence>
<proteinExistence type="predicted"/>
<dbReference type="PANTHER" id="PTHR10590">
    <property type="entry name" value="SODIUM/NUCLEOSIDE COTRANSPORTER"/>
    <property type="match status" value="1"/>
</dbReference>
<feature type="transmembrane region" description="Helical" evidence="1">
    <location>
        <begin position="30"/>
        <end position="52"/>
    </location>
</feature>
<dbReference type="InterPro" id="IPR008276">
    <property type="entry name" value="C_nuclsd_transpt"/>
</dbReference>
<keyword evidence="4" id="KW-1185">Reference proteome</keyword>
<dbReference type="GO" id="GO:0015293">
    <property type="term" value="F:symporter activity"/>
    <property type="evidence" value="ECO:0007669"/>
    <property type="project" value="TreeGrafter"/>
</dbReference>
<keyword evidence="1" id="KW-1133">Transmembrane helix</keyword>
<evidence type="ECO:0000313" key="3">
    <source>
        <dbReference type="EMBL" id="GFM32780.1"/>
    </source>
</evidence>
<comment type="caution">
    <text evidence="3">The sequence shown here is derived from an EMBL/GenBank/DDBJ whole genome shotgun (WGS) entry which is preliminary data.</text>
</comment>
<gene>
    <name evidence="3" type="ORF">DSM101010T_11450</name>
</gene>
<feature type="domain" description="Concentrative nucleoside transporter C-terminal" evidence="2">
    <location>
        <begin position="51"/>
        <end position="132"/>
    </location>
</feature>
<keyword evidence="1" id="KW-0472">Membrane</keyword>
<feature type="transmembrane region" description="Helical" evidence="1">
    <location>
        <begin position="114"/>
        <end position="134"/>
    </location>
</feature>
<accession>A0A7J0BGF5</accession>